<dbReference type="SUPFAM" id="SSF103481">
    <property type="entry name" value="Multidrug resistance efflux transporter EmrE"/>
    <property type="match status" value="1"/>
</dbReference>
<dbReference type="AlphaFoldDB" id="A0A0M0JK36"/>
<feature type="transmembrane region" description="Helical" evidence="6">
    <location>
        <begin position="210"/>
        <end position="228"/>
    </location>
</feature>
<evidence type="ECO:0000256" key="5">
    <source>
        <dbReference type="ARBA" id="ARBA00023136"/>
    </source>
</evidence>
<evidence type="ECO:0000256" key="2">
    <source>
        <dbReference type="ARBA" id="ARBA00022448"/>
    </source>
</evidence>
<evidence type="ECO:0000313" key="8">
    <source>
        <dbReference type="Proteomes" id="UP000037460"/>
    </source>
</evidence>
<feature type="transmembrane region" description="Helical" evidence="6">
    <location>
        <begin position="286"/>
        <end position="313"/>
    </location>
</feature>
<dbReference type="GO" id="GO:0046964">
    <property type="term" value="F:3'-phosphoadenosine 5'-phosphosulfate transmembrane transporter activity"/>
    <property type="evidence" value="ECO:0007669"/>
    <property type="project" value="TreeGrafter"/>
</dbReference>
<dbReference type="EMBL" id="JWZX01002793">
    <property type="protein sequence ID" value="KOO26855.1"/>
    <property type="molecule type" value="Genomic_DNA"/>
</dbReference>
<keyword evidence="2" id="KW-0813">Transport</keyword>
<protein>
    <submittedName>
        <fullName evidence="7">Adenosine 3-phospho 5-phosphosulfate transporter 1-like protein</fullName>
    </submittedName>
</protein>
<reference evidence="8" key="1">
    <citation type="journal article" date="2015" name="PLoS Genet.">
        <title>Genome Sequence and Transcriptome Analyses of Chrysochromulina tobin: Metabolic Tools for Enhanced Algal Fitness in the Prominent Order Prymnesiales (Haptophyceae).</title>
        <authorList>
            <person name="Hovde B.T."/>
            <person name="Deodato C.R."/>
            <person name="Hunsperger H.M."/>
            <person name="Ryken S.A."/>
            <person name="Yost W."/>
            <person name="Jha R.K."/>
            <person name="Patterson J."/>
            <person name="Monnat R.J. Jr."/>
            <person name="Barlow S.B."/>
            <person name="Starkenburg S.R."/>
            <person name="Cattolico R.A."/>
        </authorList>
    </citation>
    <scope>NUCLEOTIDE SEQUENCE</scope>
    <source>
        <strain evidence="8">CCMP291</strain>
    </source>
</reference>
<dbReference type="GO" id="GO:0005789">
    <property type="term" value="C:endoplasmic reticulum membrane"/>
    <property type="evidence" value="ECO:0007669"/>
    <property type="project" value="TreeGrafter"/>
</dbReference>
<evidence type="ECO:0000256" key="4">
    <source>
        <dbReference type="ARBA" id="ARBA00022989"/>
    </source>
</evidence>
<dbReference type="GO" id="GO:0000139">
    <property type="term" value="C:Golgi membrane"/>
    <property type="evidence" value="ECO:0007669"/>
    <property type="project" value="TreeGrafter"/>
</dbReference>
<gene>
    <name evidence="7" type="ORF">Ctob_010858</name>
</gene>
<accession>A0A0M0JK36</accession>
<evidence type="ECO:0000256" key="6">
    <source>
        <dbReference type="SAM" id="Phobius"/>
    </source>
</evidence>
<feature type="transmembrane region" description="Helical" evidence="6">
    <location>
        <begin position="173"/>
        <end position="189"/>
    </location>
</feature>
<evidence type="ECO:0000256" key="1">
    <source>
        <dbReference type="ARBA" id="ARBA00004141"/>
    </source>
</evidence>
<dbReference type="PANTHER" id="PTHR10778">
    <property type="entry name" value="SOLUTE CARRIER FAMILY 35 MEMBER B"/>
    <property type="match status" value="1"/>
</dbReference>
<dbReference type="InterPro" id="IPR013657">
    <property type="entry name" value="SCL35B1-4/HUT1"/>
</dbReference>
<comment type="subcellular location">
    <subcellularLocation>
        <location evidence="1">Membrane</location>
        <topology evidence="1">Multi-pass membrane protein</topology>
    </subcellularLocation>
</comment>
<dbReference type="Proteomes" id="UP000037460">
    <property type="component" value="Unassembled WGS sequence"/>
</dbReference>
<keyword evidence="5 6" id="KW-0472">Membrane</keyword>
<proteinExistence type="predicted"/>
<dbReference type="PANTHER" id="PTHR10778:SF13">
    <property type="entry name" value="ADENOSINE 3'-PHOSPHO 5'-PHOSPHOSULFATE TRANSPORTER 1"/>
    <property type="match status" value="1"/>
</dbReference>
<keyword evidence="4 6" id="KW-1133">Transmembrane helix</keyword>
<feature type="transmembrane region" description="Helical" evidence="6">
    <location>
        <begin position="55"/>
        <end position="77"/>
    </location>
</feature>
<feature type="transmembrane region" description="Helical" evidence="6">
    <location>
        <begin position="20"/>
        <end position="39"/>
    </location>
</feature>
<sequence length="321" mass="35393">MKPEVVSTPKRKGPEGGSPLLLAFCFFGLQISYLTWGYVQEKVMTTEYTTGKFPSATFCVFSNRLIAIIVALAAMLYQHGSARVPAPLWAFAPCSLSNSLSSYAQYQALRYVSFSLQTLSKSTKVIPVMLMGKLLNKKSYPWRDYGEAALISIGVSLFSFSESKPKGSHTTELLGVLLLVMYVTADSFTSQWQSRVYKANPNVDQFQMMFAVNMWSLAMTFITLVASSELFVSLKFLSDNPAAITDQMIISATSATGQLFIYFTIRRFGPITFTIIMTTRQIFSMVLSAFAFGHTIHALGGVGALMVFAVVFVRARRGGGD</sequence>
<feature type="transmembrane region" description="Helical" evidence="6">
    <location>
        <begin position="248"/>
        <end position="265"/>
    </location>
</feature>
<evidence type="ECO:0000256" key="3">
    <source>
        <dbReference type="ARBA" id="ARBA00022692"/>
    </source>
</evidence>
<name>A0A0M0JK36_9EUKA</name>
<evidence type="ECO:0000313" key="7">
    <source>
        <dbReference type="EMBL" id="KOO26855.1"/>
    </source>
</evidence>
<comment type="caution">
    <text evidence="7">The sequence shown here is derived from an EMBL/GenBank/DDBJ whole genome shotgun (WGS) entry which is preliminary data.</text>
</comment>
<keyword evidence="8" id="KW-1185">Reference proteome</keyword>
<dbReference type="InterPro" id="IPR037185">
    <property type="entry name" value="EmrE-like"/>
</dbReference>
<dbReference type="OrthoDB" id="10035043at2759"/>
<organism evidence="7 8">
    <name type="scientific">Chrysochromulina tobinii</name>
    <dbReference type="NCBI Taxonomy" id="1460289"/>
    <lineage>
        <taxon>Eukaryota</taxon>
        <taxon>Haptista</taxon>
        <taxon>Haptophyta</taxon>
        <taxon>Prymnesiophyceae</taxon>
        <taxon>Prymnesiales</taxon>
        <taxon>Chrysochromulinaceae</taxon>
        <taxon>Chrysochromulina</taxon>
    </lineage>
</organism>
<keyword evidence="3 6" id="KW-0812">Transmembrane</keyword>
<dbReference type="Pfam" id="PF08449">
    <property type="entry name" value="UAA"/>
    <property type="match status" value="1"/>
</dbReference>